<dbReference type="PANTHER" id="PTHR33164:SF43">
    <property type="entry name" value="HTH-TYPE TRANSCRIPTIONAL REPRESSOR YETL"/>
    <property type="match status" value="1"/>
</dbReference>
<evidence type="ECO:0000256" key="1">
    <source>
        <dbReference type="SAM" id="MobiDB-lite"/>
    </source>
</evidence>
<name>A0ABP8XRM6_9MICO</name>
<feature type="region of interest" description="Disordered" evidence="1">
    <location>
        <begin position="159"/>
        <end position="186"/>
    </location>
</feature>
<gene>
    <name evidence="3" type="ORF">GCM10025782_05700</name>
</gene>
<proteinExistence type="predicted"/>
<feature type="domain" description="HTH marR-type" evidence="2">
    <location>
        <begin position="19"/>
        <end position="153"/>
    </location>
</feature>
<dbReference type="PROSITE" id="PS50995">
    <property type="entry name" value="HTH_MARR_2"/>
    <property type="match status" value="1"/>
</dbReference>
<dbReference type="InterPro" id="IPR036388">
    <property type="entry name" value="WH-like_DNA-bd_sf"/>
</dbReference>
<dbReference type="InterPro" id="IPR000835">
    <property type="entry name" value="HTH_MarR-typ"/>
</dbReference>
<dbReference type="Gene3D" id="1.10.10.10">
    <property type="entry name" value="Winged helix-like DNA-binding domain superfamily/Winged helix DNA-binding domain"/>
    <property type="match status" value="1"/>
</dbReference>
<protein>
    <recommendedName>
        <fullName evidence="2">HTH marR-type domain-containing protein</fullName>
    </recommendedName>
</protein>
<evidence type="ECO:0000313" key="3">
    <source>
        <dbReference type="EMBL" id="GAA4712464.1"/>
    </source>
</evidence>
<dbReference type="Pfam" id="PF12802">
    <property type="entry name" value="MarR_2"/>
    <property type="match status" value="1"/>
</dbReference>
<evidence type="ECO:0000259" key="2">
    <source>
        <dbReference type="PROSITE" id="PS50995"/>
    </source>
</evidence>
<comment type="caution">
    <text evidence="3">The sequence shown here is derived from an EMBL/GenBank/DDBJ whole genome shotgun (WGS) entry which is preliminary data.</text>
</comment>
<reference evidence="4" key="1">
    <citation type="journal article" date="2019" name="Int. J. Syst. Evol. Microbiol.">
        <title>The Global Catalogue of Microorganisms (GCM) 10K type strain sequencing project: providing services to taxonomists for standard genome sequencing and annotation.</title>
        <authorList>
            <consortium name="The Broad Institute Genomics Platform"/>
            <consortium name="The Broad Institute Genome Sequencing Center for Infectious Disease"/>
            <person name="Wu L."/>
            <person name="Ma J."/>
        </authorList>
    </citation>
    <scope>NUCLEOTIDE SEQUENCE [LARGE SCALE GENOMIC DNA]</scope>
    <source>
        <strain evidence="4">JCM 18961</strain>
    </source>
</reference>
<dbReference type="PANTHER" id="PTHR33164">
    <property type="entry name" value="TRANSCRIPTIONAL REGULATOR, MARR FAMILY"/>
    <property type="match status" value="1"/>
</dbReference>
<accession>A0ABP8XRM6</accession>
<dbReference type="SMART" id="SM00347">
    <property type="entry name" value="HTH_MARR"/>
    <property type="match status" value="1"/>
</dbReference>
<keyword evidence="4" id="KW-1185">Reference proteome</keyword>
<organism evidence="3 4">
    <name type="scientific">Pedococcus ginsenosidimutans</name>
    <dbReference type="NCBI Taxonomy" id="490570"/>
    <lineage>
        <taxon>Bacteria</taxon>
        <taxon>Bacillati</taxon>
        <taxon>Actinomycetota</taxon>
        <taxon>Actinomycetes</taxon>
        <taxon>Micrococcales</taxon>
        <taxon>Intrasporangiaceae</taxon>
        <taxon>Pedococcus</taxon>
    </lineage>
</organism>
<dbReference type="Proteomes" id="UP001500556">
    <property type="component" value="Unassembled WGS sequence"/>
</dbReference>
<sequence>MVTSFATRPAAGTDRPDGPAEVIAALTSLIRASRAVARQRHDQLGASGTPVAVLKALSRATGGRDRPGDLAVAAGVAPSVVSRVLPRLEEDGLVTRERDEHDARSCHIILTDSGREQLAAIQREYAELLGAALDGVPEEEVERMPGTLAHLEQALLRAAAQGAPRHSGLAPSLRPATTNHPTTESQ</sequence>
<feature type="compositionally biased region" description="Polar residues" evidence="1">
    <location>
        <begin position="175"/>
        <end position="186"/>
    </location>
</feature>
<dbReference type="EMBL" id="BAABLO010000001">
    <property type="protein sequence ID" value="GAA4712464.1"/>
    <property type="molecule type" value="Genomic_DNA"/>
</dbReference>
<evidence type="ECO:0000313" key="4">
    <source>
        <dbReference type="Proteomes" id="UP001500556"/>
    </source>
</evidence>
<dbReference type="RefSeq" id="WP_345501033.1">
    <property type="nucleotide sequence ID" value="NZ_BAABLO010000001.1"/>
</dbReference>
<dbReference type="InterPro" id="IPR039422">
    <property type="entry name" value="MarR/SlyA-like"/>
</dbReference>
<dbReference type="SUPFAM" id="SSF46785">
    <property type="entry name" value="Winged helix' DNA-binding domain"/>
    <property type="match status" value="1"/>
</dbReference>
<dbReference type="InterPro" id="IPR036390">
    <property type="entry name" value="WH_DNA-bd_sf"/>
</dbReference>